<dbReference type="InterPro" id="IPR027417">
    <property type="entry name" value="P-loop_NTPase"/>
</dbReference>
<accession>A0A9P4IB54</accession>
<dbReference type="Pfam" id="PF13374">
    <property type="entry name" value="TPR_10"/>
    <property type="match status" value="1"/>
</dbReference>
<dbReference type="SUPFAM" id="SSF52540">
    <property type="entry name" value="P-loop containing nucleoside triphosphate hydrolases"/>
    <property type="match status" value="1"/>
</dbReference>
<organism evidence="5 6">
    <name type="scientific">Rhizodiscina lignyota</name>
    <dbReference type="NCBI Taxonomy" id="1504668"/>
    <lineage>
        <taxon>Eukaryota</taxon>
        <taxon>Fungi</taxon>
        <taxon>Dikarya</taxon>
        <taxon>Ascomycota</taxon>
        <taxon>Pezizomycotina</taxon>
        <taxon>Dothideomycetes</taxon>
        <taxon>Pleosporomycetidae</taxon>
        <taxon>Aulographales</taxon>
        <taxon>Rhizodiscinaceae</taxon>
        <taxon>Rhizodiscina</taxon>
    </lineage>
</organism>
<dbReference type="Pfam" id="PF24809">
    <property type="entry name" value="DUF7708"/>
    <property type="match status" value="1"/>
</dbReference>
<dbReference type="InterPro" id="IPR056125">
    <property type="entry name" value="DUF7708"/>
</dbReference>
<evidence type="ECO:0000259" key="4">
    <source>
        <dbReference type="Pfam" id="PF24883"/>
    </source>
</evidence>
<feature type="domain" description="GPI inositol-deacylase winged helix" evidence="2">
    <location>
        <begin position="507"/>
        <end position="586"/>
    </location>
</feature>
<reference evidence="5" key="1">
    <citation type="journal article" date="2020" name="Stud. Mycol.">
        <title>101 Dothideomycetes genomes: a test case for predicting lifestyles and emergence of pathogens.</title>
        <authorList>
            <person name="Haridas S."/>
            <person name="Albert R."/>
            <person name="Binder M."/>
            <person name="Bloem J."/>
            <person name="Labutti K."/>
            <person name="Salamov A."/>
            <person name="Andreopoulos B."/>
            <person name="Baker S."/>
            <person name="Barry K."/>
            <person name="Bills G."/>
            <person name="Bluhm B."/>
            <person name="Cannon C."/>
            <person name="Castanera R."/>
            <person name="Culley D."/>
            <person name="Daum C."/>
            <person name="Ezra D."/>
            <person name="Gonzalez J."/>
            <person name="Henrissat B."/>
            <person name="Kuo A."/>
            <person name="Liang C."/>
            <person name="Lipzen A."/>
            <person name="Lutzoni F."/>
            <person name="Magnuson J."/>
            <person name="Mondo S."/>
            <person name="Nolan M."/>
            <person name="Ohm R."/>
            <person name="Pangilinan J."/>
            <person name="Park H.-J."/>
            <person name="Ramirez L."/>
            <person name="Alfaro M."/>
            <person name="Sun H."/>
            <person name="Tritt A."/>
            <person name="Yoshinaga Y."/>
            <person name="Zwiers L.-H."/>
            <person name="Turgeon B."/>
            <person name="Goodwin S."/>
            <person name="Spatafora J."/>
            <person name="Crous P."/>
            <person name="Grigoriev I."/>
        </authorList>
    </citation>
    <scope>NUCLEOTIDE SEQUENCE</scope>
    <source>
        <strain evidence="5">CBS 133067</strain>
    </source>
</reference>
<dbReference type="Pfam" id="PF13424">
    <property type="entry name" value="TPR_12"/>
    <property type="match status" value="2"/>
</dbReference>
<evidence type="ECO:0000259" key="2">
    <source>
        <dbReference type="Pfam" id="PF22939"/>
    </source>
</evidence>
<dbReference type="Pfam" id="PF22939">
    <property type="entry name" value="WHD_GPIID"/>
    <property type="match status" value="1"/>
</dbReference>
<keyword evidence="1" id="KW-0677">Repeat</keyword>
<evidence type="ECO:0000313" key="5">
    <source>
        <dbReference type="EMBL" id="KAF2095342.1"/>
    </source>
</evidence>
<dbReference type="PANTHER" id="PTHR10039:SF14">
    <property type="entry name" value="NACHT DOMAIN-CONTAINING PROTEIN"/>
    <property type="match status" value="1"/>
</dbReference>
<protein>
    <recommendedName>
        <fullName evidence="7">NACHT domain-containing protein</fullName>
    </recommendedName>
</protein>
<sequence length="1021" mass="116105">MSLNTSSIKELQDLTDSLPDREKSEWTTENAERLLDSVKNLNEQHAESSRTRRIIRRIDPLITFLRRFARFGDTIVQAHPNPACIAWGSFRILLEIVSGFTSYFEKLFDMLESIDRKFPLFEKFANLHSDSPACGDALKEVYSDVVLFLYDAQRIFKQRAIKILVKTVWKSFEEKFRKRQSNLEGHISQFESAVEFAHQRTLQFERRRHLMQWLAPVDVEMELQRLSAKRTHGTCAWIYRNDVYKQWRDNPGQEPLWIYGGPGAGKTVLSTTIIADLQQQETADNQCVTAFYYFDRAEGEKSGFMPWICSLISQLVARLDPIPQQLIAAYEASSKQGRSRMTLADYPVEILVPLSKSFSKLFLVFDGLDEATEIGSMRQVIATLTALPNVHLVCLGRPVMPVRNALSTNLTISLDEALLSPDINVFLQEEIAALERNCDTHGLMSLLYPSVSEGAKGIFLWAHLMVEALKSASSVYEMTELTTQLPQGLVEMYAKTLDGYSRETRSNRDLVKRIFIWVCTSTSPLKWRELEQAISLHEDDVRLDRLKMPFKGTVIKLCSPLIQYSEREDLFRPSHFSVVEYLLGADFELSTVAADSNTASHIRTKKTLAHSTVASTCLKYLSFPPLDTAVHWDDNSLPLTSYATSNVCHHISSAGKDPALEASLSAFLSSTTRRRVWLTRWLLVTMSQAPLQNILHQQRATQIWLNSAGEFGVPGSKGFLQDTLAVMIQLNDILEPADGNRGAAPRITVSYFDKMTVIRDLSRAFTLASRLQDGIDLLENTLIQHQARFGLGSKETIWIIQSLGIFYDQGGTPENYKHASDLQNEALEIQRRVLPKAHLEIAWAKDELGRVHRHLSDLQTAEKMHQEALEILEHTLPEDAMMTIATRNALARTYRLQHRPEEALMEHKRALSAQERTRGLGHAHTLWTLTDIAKCLRDIGRNQEAYHEMMTALNGRCALLGPDHPDTLWTMNDVGLLLARLGRRDEAKMYHEGAKRKQIAVLGPSHPFTVWTVELLDRWQD</sequence>
<dbReference type="EMBL" id="ML978131">
    <property type="protein sequence ID" value="KAF2095342.1"/>
    <property type="molecule type" value="Genomic_DNA"/>
</dbReference>
<dbReference type="AlphaFoldDB" id="A0A9P4IB54"/>
<evidence type="ECO:0000259" key="3">
    <source>
        <dbReference type="Pfam" id="PF24809"/>
    </source>
</evidence>
<dbReference type="SMART" id="SM00028">
    <property type="entry name" value="TPR"/>
    <property type="match status" value="2"/>
</dbReference>
<evidence type="ECO:0008006" key="7">
    <source>
        <dbReference type="Google" id="ProtNLM"/>
    </source>
</evidence>
<gene>
    <name evidence="5" type="ORF">NA57DRAFT_44624</name>
</gene>
<proteinExistence type="predicted"/>
<dbReference type="InterPro" id="IPR011990">
    <property type="entry name" value="TPR-like_helical_dom_sf"/>
</dbReference>
<dbReference type="Proteomes" id="UP000799772">
    <property type="component" value="Unassembled WGS sequence"/>
</dbReference>
<dbReference type="OrthoDB" id="21416at2759"/>
<dbReference type="Gene3D" id="3.40.50.300">
    <property type="entry name" value="P-loop containing nucleotide triphosphate hydrolases"/>
    <property type="match status" value="1"/>
</dbReference>
<dbReference type="InterPro" id="IPR056884">
    <property type="entry name" value="NPHP3-like_N"/>
</dbReference>
<keyword evidence="6" id="KW-1185">Reference proteome</keyword>
<feature type="domain" description="Nephrocystin 3-like N-terminal" evidence="4">
    <location>
        <begin position="233"/>
        <end position="393"/>
    </location>
</feature>
<dbReference type="InterPro" id="IPR019734">
    <property type="entry name" value="TPR_rpt"/>
</dbReference>
<evidence type="ECO:0000256" key="1">
    <source>
        <dbReference type="ARBA" id="ARBA00022737"/>
    </source>
</evidence>
<dbReference type="PANTHER" id="PTHR10039">
    <property type="entry name" value="AMELOGENIN"/>
    <property type="match status" value="1"/>
</dbReference>
<dbReference type="Pfam" id="PF24883">
    <property type="entry name" value="NPHP3_N"/>
    <property type="match status" value="1"/>
</dbReference>
<dbReference type="SUPFAM" id="SSF48452">
    <property type="entry name" value="TPR-like"/>
    <property type="match status" value="2"/>
</dbReference>
<comment type="caution">
    <text evidence="5">The sequence shown here is derived from an EMBL/GenBank/DDBJ whole genome shotgun (WGS) entry which is preliminary data.</text>
</comment>
<dbReference type="Gene3D" id="1.25.40.10">
    <property type="entry name" value="Tetratricopeptide repeat domain"/>
    <property type="match status" value="2"/>
</dbReference>
<name>A0A9P4IB54_9PEZI</name>
<feature type="domain" description="DUF7708" evidence="3">
    <location>
        <begin position="71"/>
        <end position="200"/>
    </location>
</feature>
<evidence type="ECO:0000313" key="6">
    <source>
        <dbReference type="Proteomes" id="UP000799772"/>
    </source>
</evidence>
<dbReference type="InterPro" id="IPR054471">
    <property type="entry name" value="GPIID_WHD"/>
</dbReference>